<organism evidence="2 3">
    <name type="scientific">Trypanosoma rangeli SC58</name>
    <dbReference type="NCBI Taxonomy" id="429131"/>
    <lineage>
        <taxon>Eukaryota</taxon>
        <taxon>Discoba</taxon>
        <taxon>Euglenozoa</taxon>
        <taxon>Kinetoplastea</taxon>
        <taxon>Metakinetoplastina</taxon>
        <taxon>Trypanosomatida</taxon>
        <taxon>Trypanosomatidae</taxon>
        <taxon>Trypanosoma</taxon>
        <taxon>Herpetosoma</taxon>
    </lineage>
</organism>
<sequence>MEGMEPTTSSATSSPSHQSRSTPGSHRRALTVDLMELLDTNETDDRGWAAAKGETAAYAAFDPQRLWRAPDGEVDGEAGNHDDFHGVMIVFVDGPPGGDAGLASVDGDASFNGPVLRFLLSCTDFLKRLQSSSALRCSPAHNHNEEEEEARGRDGVGAVLLFTDVKVEGLEDDRTLSVVCVQLTKEWRRAVDRVAVQRRAAQVIDAAQSLFPNASQATFWVDFTGILDTKGSSHPNEVRDAWWDLAVTSASTLSAPRVMVLVDPAAVPRLLQEAAKARREAVQHVTAVTNLSSLAEPLWTLCGRHAFENLQTVSNGSEENHVSPAQPPVFEHDDEDNKKSDNDDGEGGGDEDELIWKKYMHLAMKDVNGSTARAARFGPPVGEEVGTEENELLWEKCMRAVEVEADAEDGLVAASHGYSCLFLECTGDSYASSLGDNASIRELLVSWSSLGLPHSPRMVVVIADDNQLENTLLSWVRVPWCQNALILSVFGVSELVTHHNSQQDVVLPPMLAAASRTMTSEDAFASRTFFRILTFAVQYFGVDICRSACLTLKRPFLRAAESLGFQVVGDYTRVCAWALQSRAEVAAAQGLLDVDEERERLFTELCATNALARALRGSPRRPEILIRRMGSMRVGIVRPVVCDAVALAPRCPAGARDERSFDVVLPLSPEQRRRVYRYMAAFFTKDVFRTAVDIVQSCAPDYFSGYHFAAIGYLRYKMSSCVRRHVFAELQVDLHPLLTGDQLDAGAAAEPHWSRVFRRLSCTCTPRRHERLLRTETGEKKCRHLMQLLYWFLRPRPSGITVSPTTSRPSKAARRRGGASQGTPASSVDVQNTSKCVGVAGFARTESNMTSSGNRDEPSKECALDEVAHLGEDINLLELARRLGIAGDA</sequence>
<reference evidence="2 3" key="1">
    <citation type="submission" date="2013-07" db="EMBL/GenBank/DDBJ databases">
        <authorList>
            <person name="Stoco P.H."/>
            <person name="Wagner G."/>
            <person name="Gerber A."/>
            <person name="Zaha A."/>
            <person name="Thompson C."/>
            <person name="Bartholomeu D.C."/>
            <person name="Luckemeyer D.D."/>
            <person name="Bahia D."/>
            <person name="Loreto E."/>
            <person name="Prestes E.B."/>
            <person name="Lima F.M."/>
            <person name="Rodrigues-Luiz G."/>
            <person name="Vallejo G.A."/>
            <person name="Filho J.F."/>
            <person name="Monteiro K.M."/>
            <person name="Tyler K.M."/>
            <person name="de Almeida L.G."/>
            <person name="Ortiz M.F."/>
            <person name="Siervo M.A."/>
            <person name="de Moraes M.H."/>
            <person name="Cunha O.L."/>
            <person name="Mendonca-Neto R."/>
            <person name="Silva R."/>
            <person name="Teixeira S.M."/>
            <person name="Murta S.M."/>
            <person name="Sincero T.C."/>
            <person name="Mendes T.A."/>
            <person name="Urmenyi T.P."/>
            <person name="Silva V.G."/>
            <person name="da Rocha W.D."/>
            <person name="Andersson B."/>
            <person name="Romanha A.J."/>
            <person name="Steindel M."/>
            <person name="de Vasconcelos A.T."/>
            <person name="Grisard E.C."/>
        </authorList>
    </citation>
    <scope>NUCLEOTIDE SEQUENCE [LARGE SCALE GENOMIC DNA]</scope>
    <source>
        <strain evidence="2 3">SC58</strain>
    </source>
</reference>
<gene>
    <name evidence="2" type="ORF">TRSC58_05380</name>
</gene>
<proteinExistence type="predicted"/>
<dbReference type="EMBL" id="AUPL01005380">
    <property type="protein sequence ID" value="ESL06938.1"/>
    <property type="molecule type" value="Genomic_DNA"/>
</dbReference>
<dbReference type="OrthoDB" id="246188at2759"/>
<keyword evidence="3" id="KW-1185">Reference proteome</keyword>
<evidence type="ECO:0000313" key="2">
    <source>
        <dbReference type="EMBL" id="ESL06938.1"/>
    </source>
</evidence>
<comment type="caution">
    <text evidence="2">The sequence shown here is derived from an EMBL/GenBank/DDBJ whole genome shotgun (WGS) entry which is preliminary data.</text>
</comment>
<feature type="region of interest" description="Disordered" evidence="1">
    <location>
        <begin position="315"/>
        <end position="351"/>
    </location>
</feature>
<dbReference type="AlphaFoldDB" id="A0A061IUY0"/>
<feature type="compositionally biased region" description="Low complexity" evidence="1">
    <location>
        <begin position="1"/>
        <end position="24"/>
    </location>
</feature>
<dbReference type="VEuPathDB" id="TriTrypDB:TRSC58_05380"/>
<feature type="region of interest" description="Disordered" evidence="1">
    <location>
        <begin position="801"/>
        <end position="830"/>
    </location>
</feature>
<dbReference type="Proteomes" id="UP000031737">
    <property type="component" value="Unassembled WGS sequence"/>
</dbReference>
<evidence type="ECO:0000256" key="1">
    <source>
        <dbReference type="SAM" id="MobiDB-lite"/>
    </source>
</evidence>
<feature type="region of interest" description="Disordered" evidence="1">
    <location>
        <begin position="1"/>
        <end position="27"/>
    </location>
</feature>
<evidence type="ECO:0000313" key="3">
    <source>
        <dbReference type="Proteomes" id="UP000031737"/>
    </source>
</evidence>
<name>A0A061IUY0_TRYRA</name>
<accession>A0A061IUY0</accession>
<feature type="compositionally biased region" description="Polar residues" evidence="1">
    <location>
        <begin position="821"/>
        <end position="830"/>
    </location>
</feature>
<protein>
    <submittedName>
        <fullName evidence="2">Uncharacterized protein</fullName>
    </submittedName>
</protein>